<protein>
    <submittedName>
        <fullName evidence="1">Uncharacterized protein</fullName>
    </submittedName>
</protein>
<evidence type="ECO:0000313" key="1">
    <source>
        <dbReference type="EMBL" id="QHS92883.1"/>
    </source>
</evidence>
<dbReference type="AlphaFoldDB" id="A0A6C0BNP0"/>
<reference evidence="1" key="1">
    <citation type="journal article" date="2020" name="Nature">
        <title>Giant virus diversity and host interactions through global metagenomics.</title>
        <authorList>
            <person name="Schulz F."/>
            <person name="Roux S."/>
            <person name="Paez-Espino D."/>
            <person name="Jungbluth S."/>
            <person name="Walsh D.A."/>
            <person name="Denef V.J."/>
            <person name="McMahon K.D."/>
            <person name="Konstantinidis K.T."/>
            <person name="Eloe-Fadrosh E.A."/>
            <person name="Kyrpides N.C."/>
            <person name="Woyke T."/>
        </authorList>
    </citation>
    <scope>NUCLEOTIDE SEQUENCE</scope>
    <source>
        <strain evidence="1">GVMAG-M-3300017651-5</strain>
    </source>
</reference>
<dbReference type="EMBL" id="MN739193">
    <property type="protein sequence ID" value="QHS92883.1"/>
    <property type="molecule type" value="Genomic_DNA"/>
</dbReference>
<accession>A0A6C0BNP0</accession>
<sequence length="145" mass="16672">MNQSIIPSHSTLLDILPQEILMRIASYGQYIPGLTSDYIVRELFNANPFTNLSRELMVIQLYQRTKHIYNDILSLREYLDSNKPNRISFMDANILGNVVMAKITVTSQAPILQNHRSFHVINFESATNEAFKDMTFSLLSSMQDQ</sequence>
<proteinExistence type="predicted"/>
<name>A0A6C0BNP0_9ZZZZ</name>
<organism evidence="1">
    <name type="scientific">viral metagenome</name>
    <dbReference type="NCBI Taxonomy" id="1070528"/>
    <lineage>
        <taxon>unclassified sequences</taxon>
        <taxon>metagenomes</taxon>
        <taxon>organismal metagenomes</taxon>
    </lineage>
</organism>